<dbReference type="Gene3D" id="1.10.10.10">
    <property type="entry name" value="Winged helix-like DNA-binding domain superfamily/Winged helix DNA-binding domain"/>
    <property type="match status" value="2"/>
</dbReference>
<evidence type="ECO:0000313" key="2">
    <source>
        <dbReference type="EMBL" id="PQO32806.1"/>
    </source>
</evidence>
<accession>A0A2S8FKW4</accession>
<dbReference type="AlphaFoldDB" id="A0A2S8FKW4"/>
<protein>
    <submittedName>
        <fullName evidence="2">DUF480 domain-containing protein</fullName>
    </submittedName>
</protein>
<feature type="compositionally biased region" description="Low complexity" evidence="1">
    <location>
        <begin position="212"/>
        <end position="232"/>
    </location>
</feature>
<comment type="caution">
    <text evidence="2">The sequence shown here is derived from an EMBL/GenBank/DDBJ whole genome shotgun (WGS) entry which is preliminary data.</text>
</comment>
<dbReference type="SUPFAM" id="SSF46785">
    <property type="entry name" value="Winged helix' DNA-binding domain"/>
    <property type="match status" value="2"/>
</dbReference>
<organism evidence="2 3">
    <name type="scientific">Blastopirellula marina</name>
    <dbReference type="NCBI Taxonomy" id="124"/>
    <lineage>
        <taxon>Bacteria</taxon>
        <taxon>Pseudomonadati</taxon>
        <taxon>Planctomycetota</taxon>
        <taxon>Planctomycetia</taxon>
        <taxon>Pirellulales</taxon>
        <taxon>Pirellulaceae</taxon>
        <taxon>Blastopirellula</taxon>
    </lineage>
</organism>
<proteinExistence type="predicted"/>
<dbReference type="OrthoDB" id="9784785at2"/>
<dbReference type="RefSeq" id="WP_105331818.1">
    <property type="nucleotide sequence ID" value="NZ_PUHY01000012.1"/>
</dbReference>
<dbReference type="PANTHER" id="PTHR38768">
    <property type="entry name" value="UPF0502 PROTEIN YCEH"/>
    <property type="match status" value="1"/>
</dbReference>
<dbReference type="EMBL" id="PUHY01000012">
    <property type="protein sequence ID" value="PQO32806.1"/>
    <property type="molecule type" value="Genomic_DNA"/>
</dbReference>
<dbReference type="InterPro" id="IPR036388">
    <property type="entry name" value="WH-like_DNA-bd_sf"/>
</dbReference>
<sequence>MSQDLESPEPAWRPISKIQRRVLGVLVEKAKTTPDAYPMSLNGLTTGCNQKSNRDPQMSLEGWEVEEALEQLRSLNAVAEVHGDGRVVKFRHYMKDWLGCDGNELAIMAELLLRGPQTVGELRGRAARMGKIPDMASLQPLLDELQRKKLVIPLTPKGRGQIVTHGLYSEKELAEQRQQLGDGRVVPAEEAVPAPSHAPSPSPASAPPASPAPVASAAAATPTATTSSSSDSEAIRELRAEVAALKAELERVKKDVEDLWSSVT</sequence>
<dbReference type="InterPro" id="IPR007432">
    <property type="entry name" value="DUF480"/>
</dbReference>
<evidence type="ECO:0000256" key="1">
    <source>
        <dbReference type="SAM" id="MobiDB-lite"/>
    </source>
</evidence>
<feature type="region of interest" description="Disordered" evidence="1">
    <location>
        <begin position="190"/>
        <end position="234"/>
    </location>
</feature>
<feature type="compositionally biased region" description="Pro residues" evidence="1">
    <location>
        <begin position="196"/>
        <end position="211"/>
    </location>
</feature>
<reference evidence="2 3" key="1">
    <citation type="submission" date="2018-02" db="EMBL/GenBank/DDBJ databases">
        <title>Comparative genomes isolates from brazilian mangrove.</title>
        <authorList>
            <person name="Araujo J.E."/>
            <person name="Taketani R.G."/>
            <person name="Silva M.C.P."/>
            <person name="Loureco M.V."/>
            <person name="Andreote F.D."/>
        </authorList>
    </citation>
    <scope>NUCLEOTIDE SEQUENCE [LARGE SCALE GENOMIC DNA]</scope>
    <source>
        <strain evidence="2 3">Hex-1 MGV</strain>
    </source>
</reference>
<dbReference type="InterPro" id="IPR036390">
    <property type="entry name" value="WH_DNA-bd_sf"/>
</dbReference>
<dbReference type="Proteomes" id="UP000238322">
    <property type="component" value="Unassembled WGS sequence"/>
</dbReference>
<dbReference type="Pfam" id="PF04337">
    <property type="entry name" value="DUF480"/>
    <property type="match status" value="1"/>
</dbReference>
<dbReference type="PANTHER" id="PTHR38768:SF1">
    <property type="entry name" value="UPF0502 PROTEIN YCEH"/>
    <property type="match status" value="1"/>
</dbReference>
<evidence type="ECO:0000313" key="3">
    <source>
        <dbReference type="Proteomes" id="UP000238322"/>
    </source>
</evidence>
<name>A0A2S8FKW4_9BACT</name>
<gene>
    <name evidence="2" type="ORF">C5Y83_21715</name>
</gene>